<dbReference type="AlphaFoldDB" id="A0A399FCP8"/>
<dbReference type="OrthoDB" id="7889018at2"/>
<reference evidence="1 2" key="1">
    <citation type="submission" date="2018-08" db="EMBL/GenBank/DDBJ databases">
        <title>Meiothermus granaticius genome AF-68 sequencing project.</title>
        <authorList>
            <person name="Da Costa M.S."/>
            <person name="Albuquerque L."/>
            <person name="Raposo P."/>
            <person name="Froufe H.J.C."/>
            <person name="Barroso C.S."/>
            <person name="Egas C."/>
        </authorList>
    </citation>
    <scope>NUCLEOTIDE SEQUENCE [LARGE SCALE GENOMIC DNA]</scope>
    <source>
        <strain evidence="1 2">AF-68</strain>
    </source>
</reference>
<gene>
    <name evidence="1" type="ORF">Mgrana_00106</name>
</gene>
<dbReference type="InterPro" id="IPR018330">
    <property type="entry name" value="RecT_fam"/>
</dbReference>
<dbReference type="RefSeq" id="WP_119355647.1">
    <property type="nucleotide sequence ID" value="NZ_BJXM01000022.1"/>
</dbReference>
<sequence length="263" mass="29061">MANELAEKAELGRAQLELIKRTIAKGATDDEFQLFVAQCNRTGLDPFSRQIYAIKRWDSREKREVMSVQVSIDGLRLIAERTGKYAGQLGPLWCGPDGEWKEVWLDDKPPAAAKVGVIRSDFQQPLWAVARWSSYAQTTKEGQVTAMWAKMPDLMLAKVAEALALRKAFPYESSGLYTAEEMAQATRAEVEVVEPEEAKPDPLQRTHQVIERAFGAAVKAGLGEEAAAILAEHNWKRGESTDLEAARAVYEGLKALALGSADQ</sequence>
<dbReference type="Proteomes" id="UP000266178">
    <property type="component" value="Unassembled WGS sequence"/>
</dbReference>
<dbReference type="InterPro" id="IPR010183">
    <property type="entry name" value="Phage_lambda_Bet"/>
</dbReference>
<protein>
    <submittedName>
        <fullName evidence="1">Phage recombination protein Bet</fullName>
    </submittedName>
</protein>
<accession>A0A399FCP8</accession>
<evidence type="ECO:0000313" key="1">
    <source>
        <dbReference type="EMBL" id="RIH94020.1"/>
    </source>
</evidence>
<dbReference type="NCBIfam" id="TIGR01913">
    <property type="entry name" value="bet_lambda"/>
    <property type="match status" value="1"/>
</dbReference>
<dbReference type="GO" id="GO:0006310">
    <property type="term" value="P:DNA recombination"/>
    <property type="evidence" value="ECO:0007669"/>
    <property type="project" value="InterPro"/>
</dbReference>
<name>A0A399FCP8_9DEIN</name>
<evidence type="ECO:0000313" key="2">
    <source>
        <dbReference type="Proteomes" id="UP000266178"/>
    </source>
</evidence>
<keyword evidence="2" id="KW-1185">Reference proteome</keyword>
<proteinExistence type="predicted"/>
<organism evidence="1 2">
    <name type="scientific">Meiothermus granaticius NBRC 107808</name>
    <dbReference type="NCBI Taxonomy" id="1227551"/>
    <lineage>
        <taxon>Bacteria</taxon>
        <taxon>Thermotogati</taxon>
        <taxon>Deinococcota</taxon>
        <taxon>Deinococci</taxon>
        <taxon>Thermales</taxon>
        <taxon>Thermaceae</taxon>
        <taxon>Meiothermus</taxon>
    </lineage>
</organism>
<dbReference type="Pfam" id="PF03837">
    <property type="entry name" value="RecT"/>
    <property type="match status" value="1"/>
</dbReference>
<dbReference type="GO" id="GO:0003677">
    <property type="term" value="F:DNA binding"/>
    <property type="evidence" value="ECO:0007669"/>
    <property type="project" value="InterPro"/>
</dbReference>
<dbReference type="EMBL" id="QWLB01000001">
    <property type="protein sequence ID" value="RIH94020.1"/>
    <property type="molecule type" value="Genomic_DNA"/>
</dbReference>
<comment type="caution">
    <text evidence="1">The sequence shown here is derived from an EMBL/GenBank/DDBJ whole genome shotgun (WGS) entry which is preliminary data.</text>
</comment>